<evidence type="ECO:0000313" key="13">
    <source>
        <dbReference type="EMBL" id="KAF5206601.1"/>
    </source>
</evidence>
<evidence type="ECO:0000256" key="2">
    <source>
        <dbReference type="ARBA" id="ARBA00022622"/>
    </source>
</evidence>
<evidence type="ECO:0000256" key="11">
    <source>
        <dbReference type="SAM" id="SignalP"/>
    </source>
</evidence>
<dbReference type="FunFam" id="2.60.40.420:FF:000010">
    <property type="entry name" value="Early nodulin-like protein 1"/>
    <property type="match status" value="1"/>
</dbReference>
<evidence type="ECO:0000256" key="10">
    <source>
        <dbReference type="SAM" id="MobiDB-lite"/>
    </source>
</evidence>
<dbReference type="GO" id="GO:0098552">
    <property type="term" value="C:side of membrane"/>
    <property type="evidence" value="ECO:0007669"/>
    <property type="project" value="UniProtKB-KW"/>
</dbReference>
<evidence type="ECO:0000313" key="14">
    <source>
        <dbReference type="Proteomes" id="UP000554482"/>
    </source>
</evidence>
<evidence type="ECO:0000259" key="12">
    <source>
        <dbReference type="PROSITE" id="PS51485"/>
    </source>
</evidence>
<keyword evidence="3 11" id="KW-0732">Signal</keyword>
<feature type="compositionally biased region" description="Polar residues" evidence="10">
    <location>
        <begin position="129"/>
        <end position="143"/>
    </location>
</feature>
<dbReference type="InterPro" id="IPR008972">
    <property type="entry name" value="Cupredoxin"/>
</dbReference>
<dbReference type="GO" id="GO:0009055">
    <property type="term" value="F:electron transfer activity"/>
    <property type="evidence" value="ECO:0007669"/>
    <property type="project" value="InterPro"/>
</dbReference>
<evidence type="ECO:0000256" key="7">
    <source>
        <dbReference type="ARBA" id="ARBA00023288"/>
    </source>
</evidence>
<dbReference type="OrthoDB" id="959565at2759"/>
<dbReference type="Gene3D" id="2.60.40.420">
    <property type="entry name" value="Cupredoxins - blue copper proteins"/>
    <property type="match status" value="1"/>
</dbReference>
<evidence type="ECO:0000256" key="9">
    <source>
        <dbReference type="ARBA" id="ARBA00037868"/>
    </source>
</evidence>
<accession>A0A7J6X9Y2</accession>
<dbReference type="GO" id="GO:0005886">
    <property type="term" value="C:plasma membrane"/>
    <property type="evidence" value="ECO:0007669"/>
    <property type="project" value="TreeGrafter"/>
</dbReference>
<feature type="region of interest" description="Disordered" evidence="10">
    <location>
        <begin position="129"/>
        <end position="152"/>
    </location>
</feature>
<feature type="domain" description="Phytocyanin" evidence="12">
    <location>
        <begin position="24"/>
        <end position="126"/>
    </location>
</feature>
<keyword evidence="2" id="KW-0336">GPI-anchor</keyword>
<dbReference type="EMBL" id="JABWDY010002499">
    <property type="protein sequence ID" value="KAF5206601.1"/>
    <property type="molecule type" value="Genomic_DNA"/>
</dbReference>
<dbReference type="AlphaFoldDB" id="A0A7J6X9Y2"/>
<keyword evidence="6" id="KW-0325">Glycoprotein</keyword>
<keyword evidence="4" id="KW-0472">Membrane</keyword>
<evidence type="ECO:0000256" key="6">
    <source>
        <dbReference type="ARBA" id="ARBA00023180"/>
    </source>
</evidence>
<name>A0A7J6X9Y2_THATH</name>
<keyword evidence="5" id="KW-1015">Disulfide bond</keyword>
<evidence type="ECO:0000256" key="1">
    <source>
        <dbReference type="ARBA" id="ARBA00004589"/>
    </source>
</evidence>
<dbReference type="SUPFAM" id="SSF49503">
    <property type="entry name" value="Cupredoxins"/>
    <property type="match status" value="1"/>
</dbReference>
<gene>
    <name evidence="13" type="ORF">FRX31_003805</name>
</gene>
<organism evidence="13 14">
    <name type="scientific">Thalictrum thalictroides</name>
    <name type="common">Rue-anemone</name>
    <name type="synonym">Anemone thalictroides</name>
    <dbReference type="NCBI Taxonomy" id="46969"/>
    <lineage>
        <taxon>Eukaryota</taxon>
        <taxon>Viridiplantae</taxon>
        <taxon>Streptophyta</taxon>
        <taxon>Embryophyta</taxon>
        <taxon>Tracheophyta</taxon>
        <taxon>Spermatophyta</taxon>
        <taxon>Magnoliopsida</taxon>
        <taxon>Ranunculales</taxon>
        <taxon>Ranunculaceae</taxon>
        <taxon>Thalictroideae</taxon>
        <taxon>Thalictrum</taxon>
    </lineage>
</organism>
<evidence type="ECO:0000256" key="8">
    <source>
        <dbReference type="ARBA" id="ARBA00035011"/>
    </source>
</evidence>
<evidence type="ECO:0000256" key="3">
    <source>
        <dbReference type="ARBA" id="ARBA00022729"/>
    </source>
</evidence>
<comment type="caution">
    <text evidence="13">The sequence shown here is derived from an EMBL/GenBank/DDBJ whole genome shotgun (WGS) entry which is preliminary data.</text>
</comment>
<comment type="subcellular location">
    <subcellularLocation>
        <location evidence="9">Endomembrane system</location>
        <topology evidence="9">Lipid-anchor</topology>
    </subcellularLocation>
    <subcellularLocation>
        <location evidence="1">Membrane</location>
        <topology evidence="1">Lipid-anchor</topology>
        <topology evidence="1">GPI-anchor</topology>
    </subcellularLocation>
</comment>
<comment type="similarity">
    <text evidence="8">Belongs to the early nodulin-like (ENODL) family.</text>
</comment>
<evidence type="ECO:0000256" key="4">
    <source>
        <dbReference type="ARBA" id="ARBA00023136"/>
    </source>
</evidence>
<dbReference type="GO" id="GO:0012505">
    <property type="term" value="C:endomembrane system"/>
    <property type="evidence" value="ECO:0007669"/>
    <property type="project" value="UniProtKB-SubCell"/>
</dbReference>
<dbReference type="PANTHER" id="PTHR33021:SF289">
    <property type="entry name" value="EARLY NODULIN-LIKE PROTEIN 5-RELATED"/>
    <property type="match status" value="1"/>
</dbReference>
<sequence>MTSFKVLLFATLLFSLQLFLVHSLQYEVGEDKGWVIPSAKDDQAYNDWASKHRFQVGDTIHFKYKKDSVLVVTEQEYDKCRSAHPVFFSNNGDTEFKFDHPGLHYFISGVTGHCERGLKMVIKVLDPQNLSPPGGQPNSTAPSASAKPHKNGAVHQTAGIKAPLVLGLSLFGFLFV</sequence>
<dbReference type="InterPro" id="IPR003245">
    <property type="entry name" value="Phytocyanin_dom"/>
</dbReference>
<feature type="chain" id="PRO_5029556927" evidence="11">
    <location>
        <begin position="24"/>
        <end position="176"/>
    </location>
</feature>
<reference evidence="13 14" key="1">
    <citation type="submission" date="2020-06" db="EMBL/GenBank/DDBJ databases">
        <title>Transcriptomic and genomic resources for Thalictrum thalictroides and T. hernandezii: Facilitating candidate gene discovery in an emerging model plant lineage.</title>
        <authorList>
            <person name="Arias T."/>
            <person name="Riano-Pachon D.M."/>
            <person name="Di Stilio V.S."/>
        </authorList>
    </citation>
    <scope>NUCLEOTIDE SEQUENCE [LARGE SCALE GENOMIC DNA]</scope>
    <source>
        <strain evidence="14">cv. WT478/WT964</strain>
        <tissue evidence="13">Leaves</tissue>
    </source>
</reference>
<dbReference type="PROSITE" id="PS51485">
    <property type="entry name" value="PHYTOCYANIN"/>
    <property type="match status" value="1"/>
</dbReference>
<dbReference type="Proteomes" id="UP000554482">
    <property type="component" value="Unassembled WGS sequence"/>
</dbReference>
<protein>
    <submittedName>
        <fullName evidence="13">Early nodulin-like protein</fullName>
    </submittedName>
</protein>
<feature type="signal peptide" evidence="11">
    <location>
        <begin position="1"/>
        <end position="23"/>
    </location>
</feature>
<keyword evidence="14" id="KW-1185">Reference proteome</keyword>
<dbReference type="PANTHER" id="PTHR33021">
    <property type="entry name" value="BLUE COPPER PROTEIN"/>
    <property type="match status" value="1"/>
</dbReference>
<proteinExistence type="inferred from homology"/>
<dbReference type="Pfam" id="PF02298">
    <property type="entry name" value="Cu_bind_like"/>
    <property type="match status" value="1"/>
</dbReference>
<evidence type="ECO:0000256" key="5">
    <source>
        <dbReference type="ARBA" id="ARBA00023157"/>
    </source>
</evidence>
<dbReference type="CDD" id="cd11019">
    <property type="entry name" value="OsENODL1_like"/>
    <property type="match status" value="1"/>
</dbReference>
<dbReference type="InterPro" id="IPR039391">
    <property type="entry name" value="Phytocyanin-like"/>
</dbReference>
<dbReference type="InterPro" id="IPR041846">
    <property type="entry name" value="ENL_dom"/>
</dbReference>
<keyword evidence="7" id="KW-0449">Lipoprotein</keyword>